<proteinExistence type="predicted"/>
<protein>
    <submittedName>
        <fullName evidence="1">Uncharacterized protein</fullName>
    </submittedName>
</protein>
<accession>A0A644U858</accession>
<evidence type="ECO:0000313" key="1">
    <source>
        <dbReference type="EMBL" id="MPL75134.1"/>
    </source>
</evidence>
<comment type="caution">
    <text evidence="1">The sequence shown here is derived from an EMBL/GenBank/DDBJ whole genome shotgun (WGS) entry which is preliminary data.</text>
</comment>
<dbReference type="AlphaFoldDB" id="A0A644U858"/>
<sequence>MKANGRMALVACRRSNTLRRLELPGKTVAGRDSGETLKKGAEGAIQHKLLNLSGKRTEALNQTKVFLFFGCDFSFSLRLVARVKSNDLALF</sequence>
<reference evidence="1" key="1">
    <citation type="submission" date="2019-08" db="EMBL/GenBank/DDBJ databases">
        <authorList>
            <person name="Kucharzyk K."/>
            <person name="Murdoch R.W."/>
            <person name="Higgins S."/>
            <person name="Loffler F."/>
        </authorList>
    </citation>
    <scope>NUCLEOTIDE SEQUENCE</scope>
</reference>
<dbReference type="EMBL" id="VSSQ01000085">
    <property type="protein sequence ID" value="MPL75134.1"/>
    <property type="molecule type" value="Genomic_DNA"/>
</dbReference>
<gene>
    <name evidence="1" type="ORF">SDC9_20955</name>
</gene>
<name>A0A644U858_9ZZZZ</name>
<organism evidence="1">
    <name type="scientific">bioreactor metagenome</name>
    <dbReference type="NCBI Taxonomy" id="1076179"/>
    <lineage>
        <taxon>unclassified sequences</taxon>
        <taxon>metagenomes</taxon>
        <taxon>ecological metagenomes</taxon>
    </lineage>
</organism>